<dbReference type="PANTHER" id="PTHR30294">
    <property type="entry name" value="MEMBRANE COMPONENT OF ABC TRANSPORTER YHHJ-RELATED"/>
    <property type="match status" value="1"/>
</dbReference>
<dbReference type="PANTHER" id="PTHR30294:SF45">
    <property type="entry name" value="LINEARMYCIN RESISTANCE PERMEASE PROTEIN LNRN"/>
    <property type="match status" value="1"/>
</dbReference>
<name>A0A1T5LZG9_9FIRM</name>
<dbReference type="Gene3D" id="3.40.1710.10">
    <property type="entry name" value="abc type-2 transporter like domain"/>
    <property type="match status" value="1"/>
</dbReference>
<feature type="transmembrane region" description="Helical" evidence="8">
    <location>
        <begin position="275"/>
        <end position="297"/>
    </location>
</feature>
<feature type="transmembrane region" description="Helical" evidence="8">
    <location>
        <begin position="241"/>
        <end position="263"/>
    </location>
</feature>
<evidence type="ECO:0000259" key="9">
    <source>
        <dbReference type="PROSITE" id="PS51012"/>
    </source>
</evidence>
<dbReference type="STRING" id="36842.SAMN02194393_03604"/>
<organism evidence="10 11">
    <name type="scientific">Maledivibacter halophilus</name>
    <dbReference type="NCBI Taxonomy" id="36842"/>
    <lineage>
        <taxon>Bacteria</taxon>
        <taxon>Bacillati</taxon>
        <taxon>Bacillota</taxon>
        <taxon>Clostridia</taxon>
        <taxon>Peptostreptococcales</taxon>
        <taxon>Caminicellaceae</taxon>
        <taxon>Maledivibacter</taxon>
    </lineage>
</organism>
<feature type="domain" description="ABC transmembrane type-2" evidence="9">
    <location>
        <begin position="162"/>
        <end position="390"/>
    </location>
</feature>
<gene>
    <name evidence="10" type="ORF">SAMN02194393_03604</name>
</gene>
<dbReference type="InterPro" id="IPR047817">
    <property type="entry name" value="ABC2_TM_bact-type"/>
</dbReference>
<evidence type="ECO:0000256" key="2">
    <source>
        <dbReference type="ARBA" id="ARBA00007783"/>
    </source>
</evidence>
<sequence>MLSIIKLRFLMLRDEYKSIVLLTAMALGFTAVFGISNVDGYKPKVLIIDEDNSKYSQLFIEELKMSNSFEYEISNYDRGIKLVDEGKVLTAIILKNNFEKDIEMGKSPIIDILKLKDDIYIYRLEGLISNIFNKMISNIKISEAAADYIGRLKSINRQEIVSKTYLKALEAWEYEKPIVINQEMIERKGKSEYNHLKHMMIGFAIFFSTYTVVFSIGNILNDRKHNIWQRMLISPVSKTSILGGSMISAYIIGCIQLGILILGGKYLFGIDWGKSVLGIITIAASFVFTMTSLGLLLSGIVRTEAQLSAITPVVLTSTGMLGGCLWPLEIINSKVLLTIANFVPQKWAVEGMEKIAVNGYGFEAALMPSLVLLGMGLIYFMVGVRLVKFE</sequence>
<dbReference type="OrthoDB" id="266913at2"/>
<comment type="similarity">
    <text evidence="2">Belongs to the ABC-2 integral membrane protein family.</text>
</comment>
<dbReference type="Proteomes" id="UP000190285">
    <property type="component" value="Unassembled WGS sequence"/>
</dbReference>
<evidence type="ECO:0000256" key="3">
    <source>
        <dbReference type="ARBA" id="ARBA00022448"/>
    </source>
</evidence>
<keyword evidence="3" id="KW-0813">Transport</keyword>
<feature type="transmembrane region" description="Helical" evidence="8">
    <location>
        <begin position="366"/>
        <end position="387"/>
    </location>
</feature>
<dbReference type="GO" id="GO:0005886">
    <property type="term" value="C:plasma membrane"/>
    <property type="evidence" value="ECO:0007669"/>
    <property type="project" value="UniProtKB-SubCell"/>
</dbReference>
<reference evidence="10 11" key="1">
    <citation type="submission" date="2017-02" db="EMBL/GenBank/DDBJ databases">
        <authorList>
            <person name="Peterson S.W."/>
        </authorList>
    </citation>
    <scope>NUCLEOTIDE SEQUENCE [LARGE SCALE GENOMIC DNA]</scope>
    <source>
        <strain evidence="10 11">M1</strain>
    </source>
</reference>
<evidence type="ECO:0000256" key="7">
    <source>
        <dbReference type="ARBA" id="ARBA00023136"/>
    </source>
</evidence>
<evidence type="ECO:0000256" key="6">
    <source>
        <dbReference type="ARBA" id="ARBA00022989"/>
    </source>
</evidence>
<keyword evidence="4" id="KW-1003">Cell membrane</keyword>
<keyword evidence="11" id="KW-1185">Reference proteome</keyword>
<dbReference type="GO" id="GO:0140359">
    <property type="term" value="F:ABC-type transporter activity"/>
    <property type="evidence" value="ECO:0007669"/>
    <property type="project" value="InterPro"/>
</dbReference>
<keyword evidence="5 8" id="KW-0812">Transmembrane</keyword>
<evidence type="ECO:0000313" key="10">
    <source>
        <dbReference type="EMBL" id="SKC81396.1"/>
    </source>
</evidence>
<dbReference type="AlphaFoldDB" id="A0A1T5LZG9"/>
<dbReference type="PROSITE" id="PS51012">
    <property type="entry name" value="ABC_TM2"/>
    <property type="match status" value="1"/>
</dbReference>
<proteinExistence type="inferred from homology"/>
<keyword evidence="7 8" id="KW-0472">Membrane</keyword>
<keyword evidence="6 8" id="KW-1133">Transmembrane helix</keyword>
<dbReference type="InterPro" id="IPR051449">
    <property type="entry name" value="ABC-2_transporter_component"/>
</dbReference>
<evidence type="ECO:0000256" key="1">
    <source>
        <dbReference type="ARBA" id="ARBA00004651"/>
    </source>
</evidence>
<dbReference type="InterPro" id="IPR013525">
    <property type="entry name" value="ABC2_TM"/>
</dbReference>
<accession>A0A1T5LZG9</accession>
<dbReference type="EMBL" id="FUZT01000009">
    <property type="protein sequence ID" value="SKC81396.1"/>
    <property type="molecule type" value="Genomic_DNA"/>
</dbReference>
<comment type="subcellular location">
    <subcellularLocation>
        <location evidence="1">Cell membrane</location>
        <topology evidence="1">Multi-pass membrane protein</topology>
    </subcellularLocation>
</comment>
<evidence type="ECO:0000256" key="5">
    <source>
        <dbReference type="ARBA" id="ARBA00022692"/>
    </source>
</evidence>
<protein>
    <submittedName>
        <fullName evidence="10">ABC-2 type transport system permease protein</fullName>
    </submittedName>
</protein>
<feature type="transmembrane region" description="Helical" evidence="8">
    <location>
        <begin position="309"/>
        <end position="328"/>
    </location>
</feature>
<feature type="transmembrane region" description="Helical" evidence="8">
    <location>
        <begin position="199"/>
        <end position="220"/>
    </location>
</feature>
<dbReference type="RefSeq" id="WP_079493450.1">
    <property type="nucleotide sequence ID" value="NZ_FUZT01000009.1"/>
</dbReference>
<evidence type="ECO:0000256" key="8">
    <source>
        <dbReference type="SAM" id="Phobius"/>
    </source>
</evidence>
<evidence type="ECO:0000313" key="11">
    <source>
        <dbReference type="Proteomes" id="UP000190285"/>
    </source>
</evidence>
<evidence type="ECO:0000256" key="4">
    <source>
        <dbReference type="ARBA" id="ARBA00022475"/>
    </source>
</evidence>
<dbReference type="Pfam" id="PF12698">
    <property type="entry name" value="ABC2_membrane_3"/>
    <property type="match status" value="1"/>
</dbReference>